<evidence type="ECO:0000256" key="1">
    <source>
        <dbReference type="ARBA" id="ARBA00009075"/>
    </source>
</evidence>
<evidence type="ECO:0000256" key="3">
    <source>
        <dbReference type="ARBA" id="ARBA00022729"/>
    </source>
</evidence>
<dbReference type="PANTHER" id="PTHR34596">
    <property type="entry name" value="CHITOPORIN"/>
    <property type="match status" value="1"/>
</dbReference>
<dbReference type="AlphaFoldDB" id="A0A482U3L7"/>
<dbReference type="GO" id="GO:0016020">
    <property type="term" value="C:membrane"/>
    <property type="evidence" value="ECO:0007669"/>
    <property type="project" value="InterPro"/>
</dbReference>
<evidence type="ECO:0000313" key="6">
    <source>
        <dbReference type="Proteomes" id="UP000282800"/>
    </source>
</evidence>
<organism evidence="5 6">
    <name type="scientific">Pseudomonas songnenensis</name>
    <dbReference type="NCBI Taxonomy" id="1176259"/>
    <lineage>
        <taxon>Bacteria</taxon>
        <taxon>Pseudomonadati</taxon>
        <taxon>Pseudomonadota</taxon>
        <taxon>Gammaproteobacteria</taxon>
        <taxon>Pseudomonadales</taxon>
        <taxon>Pseudomonadaceae</taxon>
        <taxon>Pseudomonas</taxon>
    </lineage>
</organism>
<keyword evidence="3 4" id="KW-0732">Signal</keyword>
<dbReference type="InterPro" id="IPR005318">
    <property type="entry name" value="OM_porin_bac"/>
</dbReference>
<gene>
    <name evidence="5" type="ORF">EJA06_014170</name>
</gene>
<dbReference type="Gene3D" id="2.40.160.10">
    <property type="entry name" value="Porin"/>
    <property type="match status" value="1"/>
</dbReference>
<comment type="caution">
    <text evidence="5">The sequence shown here is derived from an EMBL/GenBank/DDBJ whole genome shotgun (WGS) entry which is preliminary data.</text>
</comment>
<dbReference type="RefSeq" id="WP_126189803.1">
    <property type="nucleotide sequence ID" value="NZ_RWYU02000005.1"/>
</dbReference>
<dbReference type="GO" id="GO:0015288">
    <property type="term" value="F:porin activity"/>
    <property type="evidence" value="ECO:0007669"/>
    <property type="project" value="TreeGrafter"/>
</dbReference>
<dbReference type="OrthoDB" id="6759120at2"/>
<evidence type="ECO:0000313" key="5">
    <source>
        <dbReference type="EMBL" id="RYJ61839.1"/>
    </source>
</evidence>
<keyword evidence="2" id="KW-0813">Transport</keyword>
<dbReference type="EMBL" id="RWYU02000005">
    <property type="protein sequence ID" value="RYJ61839.1"/>
    <property type="molecule type" value="Genomic_DNA"/>
</dbReference>
<sequence length="417" mass="45537">MKVMKWSVIALAVAAGTSQMALASSQSESEGFVEGSKLNLLNRNFYMNRDFRNGDPDKSYGEEWAHGFIGTFESGFTQGTVGVGFDAIGLLGVKLDNGRGRSEVIGALPYDSDGRARDDYSEFGAAVKLRVSDTVFKYGDQFTALPVFATDDSRLLPEVAEGLLITSNELEGLELNAGRFTALNAQNQSYHDSVGLKEANFIGGSYAFSDELSASLYYSDVEDNFRKYYANASYALPLSDTQSLAFDFNIYDTKSKGSEDSGEVDNIAWSLGATYSIAAHAFTLVHQRVTGDGDYAYGVDGGGTVFLGNSVQRSDFNAEGEKSWQARYDLDMAAYGVPGLSFMTRYVRGTDANVATTNNGKEWERNIEARYVVQDGAAKDLSLRVRQATYRSSDGVYYGSPSIDEVRLIVEYPLSIL</sequence>
<protein>
    <submittedName>
        <fullName evidence="5">Outer membrane porin, OprD family</fullName>
    </submittedName>
</protein>
<evidence type="ECO:0000256" key="4">
    <source>
        <dbReference type="SAM" id="SignalP"/>
    </source>
</evidence>
<dbReference type="PANTHER" id="PTHR34596:SF2">
    <property type="entry name" value="CHITOPORIN"/>
    <property type="match status" value="1"/>
</dbReference>
<proteinExistence type="inferred from homology"/>
<accession>A0A482U3L7</accession>
<comment type="similarity">
    <text evidence="1">Belongs to the outer membrane porin (Opr) (TC 1.B.25) family.</text>
</comment>
<feature type="chain" id="PRO_5020198561" evidence="4">
    <location>
        <begin position="24"/>
        <end position="417"/>
    </location>
</feature>
<evidence type="ECO:0000256" key="2">
    <source>
        <dbReference type="ARBA" id="ARBA00022448"/>
    </source>
</evidence>
<dbReference type="Proteomes" id="UP000282800">
    <property type="component" value="Unassembled WGS sequence"/>
</dbReference>
<reference evidence="5 6" key="1">
    <citation type="submission" date="2019-01" db="EMBL/GenBank/DDBJ databases">
        <title>High-quality draft genome of. Pseudomonas songnenensis str. L103, a full-fledged denitrifier isolated from 100 meters deep aquifer in a heavily nitrogen fertilized agricultural area.</title>
        <authorList>
            <person name="Liu M."/>
            <person name="Liu B."/>
        </authorList>
    </citation>
    <scope>NUCLEOTIDE SEQUENCE [LARGE SCALE GENOMIC DNA]</scope>
    <source>
        <strain evidence="5 6">L103</strain>
    </source>
</reference>
<feature type="signal peptide" evidence="4">
    <location>
        <begin position="1"/>
        <end position="23"/>
    </location>
</feature>
<dbReference type="Pfam" id="PF03573">
    <property type="entry name" value="OprD"/>
    <property type="match status" value="1"/>
</dbReference>
<dbReference type="InterPro" id="IPR023614">
    <property type="entry name" value="Porin_dom_sf"/>
</dbReference>
<name>A0A482U3L7_9PSED</name>